<evidence type="ECO:0000259" key="9">
    <source>
        <dbReference type="PROSITE" id="PS50011"/>
    </source>
</evidence>
<keyword evidence="4 8" id="KW-0547">Nucleotide-binding</keyword>
<keyword evidence="6 8" id="KW-0067">ATP-binding</keyword>
<evidence type="ECO:0000256" key="4">
    <source>
        <dbReference type="ARBA" id="ARBA00022741"/>
    </source>
</evidence>
<keyword evidence="11" id="KW-1185">Reference proteome</keyword>
<dbReference type="EMBL" id="JADGMS010000002">
    <property type="protein sequence ID" value="KAF9688025.1"/>
    <property type="molecule type" value="Genomic_DNA"/>
</dbReference>
<feature type="domain" description="Protein kinase" evidence="9">
    <location>
        <begin position="12"/>
        <end position="270"/>
    </location>
</feature>
<dbReference type="SUPFAM" id="SSF56112">
    <property type="entry name" value="Protein kinase-like (PK-like)"/>
    <property type="match status" value="1"/>
</dbReference>
<keyword evidence="5" id="KW-0418">Kinase</keyword>
<dbReference type="SMART" id="SM00220">
    <property type="entry name" value="S_TKc"/>
    <property type="match status" value="1"/>
</dbReference>
<name>A0A835N863_9ROSI</name>
<reference evidence="10 11" key="1">
    <citation type="submission" date="2020-10" db="EMBL/GenBank/DDBJ databases">
        <title>Plant Genome Project.</title>
        <authorList>
            <person name="Zhang R.-G."/>
        </authorList>
    </citation>
    <scope>NUCLEOTIDE SEQUENCE [LARGE SCALE GENOMIC DNA]</scope>
    <source>
        <strain evidence="10">FAFU-HL-1</strain>
        <tissue evidence="10">Leaf</tissue>
    </source>
</reference>
<dbReference type="GO" id="GO:0000407">
    <property type="term" value="C:phagophore assembly site"/>
    <property type="evidence" value="ECO:0007669"/>
    <property type="project" value="TreeGrafter"/>
</dbReference>
<dbReference type="InterPro" id="IPR000719">
    <property type="entry name" value="Prot_kinase_dom"/>
</dbReference>
<dbReference type="GO" id="GO:0004674">
    <property type="term" value="F:protein serine/threonine kinase activity"/>
    <property type="evidence" value="ECO:0007669"/>
    <property type="project" value="UniProtKB-KW"/>
</dbReference>
<comment type="function">
    <text evidence="7">CIPK serine-threonine protein kinases interact with CBL proteins. Binding of a CBL protein to the regulatory NAF domain of CIPK protein lead to the activation of the kinase in a calcium-dependent manner.</text>
</comment>
<dbReference type="GO" id="GO:0010506">
    <property type="term" value="P:regulation of autophagy"/>
    <property type="evidence" value="ECO:0007669"/>
    <property type="project" value="InterPro"/>
</dbReference>
<evidence type="ECO:0000313" key="10">
    <source>
        <dbReference type="EMBL" id="KAF9688025.1"/>
    </source>
</evidence>
<dbReference type="Pfam" id="PF24497">
    <property type="entry name" value="MIT_ATG1"/>
    <property type="match status" value="2"/>
</dbReference>
<evidence type="ECO:0000256" key="2">
    <source>
        <dbReference type="ARBA" id="ARBA00022527"/>
    </source>
</evidence>
<keyword evidence="3" id="KW-0808">Transferase</keyword>
<dbReference type="InterPro" id="IPR008271">
    <property type="entry name" value="Ser/Thr_kinase_AS"/>
</dbReference>
<evidence type="ECO:0000256" key="1">
    <source>
        <dbReference type="ARBA" id="ARBA00006234"/>
    </source>
</evidence>
<dbReference type="PROSITE" id="PS00107">
    <property type="entry name" value="PROTEIN_KINASE_ATP"/>
    <property type="match status" value="1"/>
</dbReference>
<evidence type="ECO:0000256" key="3">
    <source>
        <dbReference type="ARBA" id="ARBA00022679"/>
    </source>
</evidence>
<feature type="binding site" evidence="8">
    <location>
        <position position="41"/>
    </location>
    <ligand>
        <name>ATP</name>
        <dbReference type="ChEBI" id="CHEBI:30616"/>
    </ligand>
</feature>
<dbReference type="FunFam" id="3.30.200.20:FF:000003">
    <property type="entry name" value="Non-specific serine/threonine protein kinase"/>
    <property type="match status" value="1"/>
</dbReference>
<dbReference type="InterPro" id="IPR045269">
    <property type="entry name" value="Atg1-like"/>
</dbReference>
<comment type="similarity">
    <text evidence="1">Belongs to the protein kinase superfamily. CAMK Ser/Thr protein kinase family. SNF1 subfamily.</text>
</comment>
<dbReference type="GO" id="GO:0005829">
    <property type="term" value="C:cytosol"/>
    <property type="evidence" value="ECO:0007669"/>
    <property type="project" value="TreeGrafter"/>
</dbReference>
<evidence type="ECO:0000256" key="6">
    <source>
        <dbReference type="ARBA" id="ARBA00022840"/>
    </source>
</evidence>
<dbReference type="InterPro" id="IPR017441">
    <property type="entry name" value="Protein_kinase_ATP_BS"/>
</dbReference>
<dbReference type="PROSITE" id="PS00108">
    <property type="entry name" value="PROTEIN_KINASE_ST"/>
    <property type="match status" value="1"/>
</dbReference>
<dbReference type="GO" id="GO:0005776">
    <property type="term" value="C:autophagosome"/>
    <property type="evidence" value="ECO:0007669"/>
    <property type="project" value="TreeGrafter"/>
</dbReference>
<dbReference type="Pfam" id="PF00069">
    <property type="entry name" value="Pkinase"/>
    <property type="match status" value="1"/>
</dbReference>
<protein>
    <recommendedName>
        <fullName evidence="9">Protein kinase domain-containing protein</fullName>
    </recommendedName>
</protein>
<keyword evidence="2" id="KW-0723">Serine/threonine-protein kinase</keyword>
<dbReference type="InterPro" id="IPR011009">
    <property type="entry name" value="Kinase-like_dom_sf"/>
</dbReference>
<dbReference type="InterPro" id="IPR056281">
    <property type="entry name" value="MIT_ATG1a/b/c"/>
</dbReference>
<sequence>MDLNQPRLIGDYILGPRIGRGSFAVVWRAKHRSSGLEVAVKEIDKKIFSPKVGDNLLKEISILSTINHPNIIRLFESIETEDRIFLVLEYCDGGDLARYIRRYGKVTEAVTRHFMRQLAAGLQALQEKHLIHRDLKPQNLLLLSNDLTPQLKIGDFGFARSLTSSDLADTLCGSPLYMAPEIIQNKKYDAKADLWSVGAVLFQLVTGKPPFDGNSQYQLFQNILTSTEPRFPQGVLKELHPDCVDLCRSLLCRNPVERLTFKEFFNHKFLREPRLLVDAKSTLLPQMKAVVEQFDVSASNTRSQLEHCLHSATRNDILTSTSEHGNITVLEKVHDSSFRNVSVHGIVPSIVHDKMGRSAYGSQSSLDQLRVADLMVSIEKDYVIVNHHSCSMEDFSYYPGTSPQDSSTSKASVQLPQKNNPEMVVAIQTEECTGSSVSCANDPQVQGPDPLTASCVPNIFREVQGLPIPHPSIKLHFLNHYAQAIAELAQKKVNSSVCYAELLSHFLPFCFIRQDGLEIQMPTGAYGTTEKYRNVLFSFRFLHEQLVQWKLNLRGWQTPTPNQSVYKYDSGMFLESFSVELVVLAIWKKVLEICNHWVASTEGSELPESSSATEFAAVHEGIDLIPPAIDKMGFIKPSSACKWAEKGFITAFDRTEKLSHNLQDMDGMALYQCAVNACLYFSHVTAFATSSSVRYVAAAAEMPDAMELIFQEALAVGKSGAVMTNTFAVDEYMENKGGADDSYSKAMLLLHFIAEEATSLPLKPPFSLTSASRKRIQNYIFNLQSHRSHFSMLQPIPEQSPDFLTK</sequence>
<dbReference type="GO" id="GO:0005524">
    <property type="term" value="F:ATP binding"/>
    <property type="evidence" value="ECO:0007669"/>
    <property type="project" value="UniProtKB-UniRule"/>
</dbReference>
<accession>A0A835N863</accession>
<dbReference type="PANTHER" id="PTHR24348">
    <property type="entry name" value="SERINE/THREONINE-PROTEIN KINASE UNC-51-RELATED"/>
    <property type="match status" value="1"/>
</dbReference>
<proteinExistence type="inferred from homology"/>
<comment type="caution">
    <text evidence="10">The sequence shown here is derived from an EMBL/GenBank/DDBJ whole genome shotgun (WGS) entry which is preliminary data.</text>
</comment>
<dbReference type="GO" id="GO:0016020">
    <property type="term" value="C:membrane"/>
    <property type="evidence" value="ECO:0007669"/>
    <property type="project" value="TreeGrafter"/>
</dbReference>
<dbReference type="FunFam" id="1.10.510.10:FF:000571">
    <property type="entry name" value="Maternal embryonic leucine zipper kinase"/>
    <property type="match status" value="1"/>
</dbReference>
<gene>
    <name evidence="10" type="ORF">SADUNF_Sadunf02G0154100</name>
</gene>
<dbReference type="Gene3D" id="1.10.510.10">
    <property type="entry name" value="Transferase(Phosphotransferase) domain 1"/>
    <property type="match status" value="1"/>
</dbReference>
<dbReference type="PROSITE" id="PS50011">
    <property type="entry name" value="PROTEIN_KINASE_DOM"/>
    <property type="match status" value="1"/>
</dbReference>
<evidence type="ECO:0000256" key="8">
    <source>
        <dbReference type="PROSITE-ProRule" id="PRU10141"/>
    </source>
</evidence>
<dbReference type="PANTHER" id="PTHR24348:SF22">
    <property type="entry name" value="NON-SPECIFIC SERINE_THREONINE PROTEIN KINASE"/>
    <property type="match status" value="1"/>
</dbReference>
<organism evidence="10 11">
    <name type="scientific">Salix dunnii</name>
    <dbReference type="NCBI Taxonomy" id="1413687"/>
    <lineage>
        <taxon>Eukaryota</taxon>
        <taxon>Viridiplantae</taxon>
        <taxon>Streptophyta</taxon>
        <taxon>Embryophyta</taxon>
        <taxon>Tracheophyta</taxon>
        <taxon>Spermatophyta</taxon>
        <taxon>Magnoliopsida</taxon>
        <taxon>eudicotyledons</taxon>
        <taxon>Gunneridae</taxon>
        <taxon>Pentapetalae</taxon>
        <taxon>rosids</taxon>
        <taxon>fabids</taxon>
        <taxon>Malpighiales</taxon>
        <taxon>Salicaceae</taxon>
        <taxon>Saliceae</taxon>
        <taxon>Salix</taxon>
    </lineage>
</organism>
<dbReference type="OrthoDB" id="346907at2759"/>
<evidence type="ECO:0000256" key="5">
    <source>
        <dbReference type="ARBA" id="ARBA00022777"/>
    </source>
</evidence>
<dbReference type="CDD" id="cd14009">
    <property type="entry name" value="STKc_ATG1_ULK_like"/>
    <property type="match status" value="1"/>
</dbReference>
<dbReference type="Proteomes" id="UP000657918">
    <property type="component" value="Unassembled WGS sequence"/>
</dbReference>
<dbReference type="AlphaFoldDB" id="A0A835N863"/>
<evidence type="ECO:0000256" key="7">
    <source>
        <dbReference type="ARBA" id="ARBA00058225"/>
    </source>
</evidence>
<evidence type="ECO:0000313" key="11">
    <source>
        <dbReference type="Proteomes" id="UP000657918"/>
    </source>
</evidence>
<dbReference type="GO" id="GO:0000045">
    <property type="term" value="P:autophagosome assembly"/>
    <property type="evidence" value="ECO:0007669"/>
    <property type="project" value="TreeGrafter"/>
</dbReference>